<accession>A0A9W9XAH6</accession>
<sequence length="439" mass="49730">LRLINPPSRSLQAKRDINAREPVASTVAVVASNVMRPIQLACVTKNQPSLQLCTSRGISEDKPSVYDQNTQCSTTTAKHRFVRRITTWKDRHHEITAPEFNFLPNPTEPPWTFKRTDMQWGKSSHTTLDLLKSIHPPGIIYKRPLCPTQYNGSRFVAYSITVCPGVLLSIPSYTPQPRGRTLRFLESYNEALVMLGKALRSGEQHTEATLCTVLVLATLESLMISPNQEYLGDYPNLISHYQAAHSLVREILANFLQLCGSGSYVAQRCLSVASGTSAGRITMQDKWPMIQMILQNNPHWVGSMNRRRLGMEMVSIYPKMSQGVISMNRVNEQKNKLDQLMERAKSTVKHPVNGGNIMDTDMPSSLCQDISLEVSYTWIDLLSAEITFKYLMMLSTKQPLRLELQFPNYRNREETSVTMSANRTAKMRDIACNYFITFS</sequence>
<feature type="non-terminal residue" evidence="1">
    <location>
        <position position="1"/>
    </location>
</feature>
<keyword evidence="2" id="KW-1185">Reference proteome</keyword>
<proteinExistence type="predicted"/>
<reference evidence="1" key="1">
    <citation type="submission" date="2022-12" db="EMBL/GenBank/DDBJ databases">
        <authorList>
            <person name="Petersen C."/>
        </authorList>
    </citation>
    <scope>NUCLEOTIDE SEQUENCE</scope>
    <source>
        <strain evidence="1">IBT 17660</strain>
    </source>
</reference>
<dbReference type="AlphaFoldDB" id="A0A9W9XAH6"/>
<gene>
    <name evidence="1" type="ORF">N7530_001704</name>
</gene>
<dbReference type="Proteomes" id="UP001147760">
    <property type="component" value="Unassembled WGS sequence"/>
</dbReference>
<dbReference type="OrthoDB" id="10644432at2759"/>
<name>A0A9W9XAH6_9EURO</name>
<protein>
    <submittedName>
        <fullName evidence="1">Uncharacterized protein</fullName>
    </submittedName>
</protein>
<organism evidence="1 2">
    <name type="scientific">Penicillium desertorum</name>
    <dbReference type="NCBI Taxonomy" id="1303715"/>
    <lineage>
        <taxon>Eukaryota</taxon>
        <taxon>Fungi</taxon>
        <taxon>Dikarya</taxon>
        <taxon>Ascomycota</taxon>
        <taxon>Pezizomycotina</taxon>
        <taxon>Eurotiomycetes</taxon>
        <taxon>Eurotiomycetidae</taxon>
        <taxon>Eurotiales</taxon>
        <taxon>Aspergillaceae</taxon>
        <taxon>Penicillium</taxon>
    </lineage>
</organism>
<evidence type="ECO:0000313" key="1">
    <source>
        <dbReference type="EMBL" id="KAJ5487404.1"/>
    </source>
</evidence>
<reference evidence="1" key="2">
    <citation type="journal article" date="2023" name="IMA Fungus">
        <title>Comparative genomic study of the Penicillium genus elucidates a diverse pangenome and 15 lateral gene transfer events.</title>
        <authorList>
            <person name="Petersen C."/>
            <person name="Sorensen T."/>
            <person name="Nielsen M.R."/>
            <person name="Sondergaard T.E."/>
            <person name="Sorensen J.L."/>
            <person name="Fitzpatrick D.A."/>
            <person name="Frisvad J.C."/>
            <person name="Nielsen K.L."/>
        </authorList>
    </citation>
    <scope>NUCLEOTIDE SEQUENCE</scope>
    <source>
        <strain evidence="1">IBT 17660</strain>
    </source>
</reference>
<evidence type="ECO:0000313" key="2">
    <source>
        <dbReference type="Proteomes" id="UP001147760"/>
    </source>
</evidence>
<dbReference type="EMBL" id="JAPWDO010000001">
    <property type="protein sequence ID" value="KAJ5487404.1"/>
    <property type="molecule type" value="Genomic_DNA"/>
</dbReference>
<comment type="caution">
    <text evidence="1">The sequence shown here is derived from an EMBL/GenBank/DDBJ whole genome shotgun (WGS) entry which is preliminary data.</text>
</comment>